<proteinExistence type="inferred from homology"/>
<dbReference type="Proteomes" id="UP000008680">
    <property type="component" value="Chromosome"/>
</dbReference>
<dbReference type="GO" id="GO:0019386">
    <property type="term" value="P:methanogenesis, from carbon dioxide"/>
    <property type="evidence" value="ECO:0007669"/>
    <property type="project" value="UniProtKB-UniRule"/>
</dbReference>
<evidence type="ECO:0000256" key="1">
    <source>
        <dbReference type="ARBA" id="ARBA00006770"/>
    </source>
</evidence>
<dbReference type="NCBIfam" id="TIGR03119">
    <property type="entry name" value="one_C_fhcD"/>
    <property type="match status" value="1"/>
</dbReference>
<gene>
    <name evidence="6" type="primary">ftr2</name>
    <name evidence="3" type="synonym">ftr</name>
    <name evidence="6" type="ordered locus">mru_2022</name>
</gene>
<evidence type="ECO:0000259" key="5">
    <source>
        <dbReference type="Pfam" id="PF02741"/>
    </source>
</evidence>
<comment type="catalytic activity">
    <reaction evidence="3">
        <text>N-formylmethanofuran + 5,6,7,8-tetrahydromethanopterin + H(+) = N(5)-formyl-5,6,7,8-tetrahydromethanopterin + methanofuran</text>
        <dbReference type="Rhea" id="RHEA:18061"/>
        <dbReference type="ChEBI" id="CHEBI:15378"/>
        <dbReference type="ChEBI" id="CHEBI:57727"/>
        <dbReference type="ChEBI" id="CHEBI:58018"/>
        <dbReference type="ChEBI" id="CHEBI:58103"/>
        <dbReference type="ChEBI" id="CHEBI:58151"/>
        <dbReference type="EC" id="2.3.1.101"/>
    </reaction>
</comment>
<comment type="subcellular location">
    <subcellularLocation>
        <location evidence="3">Cytoplasm</location>
    </subcellularLocation>
</comment>
<dbReference type="NCBIfam" id="NF002554">
    <property type="entry name" value="PRK02114.1"/>
    <property type="match status" value="1"/>
</dbReference>
<evidence type="ECO:0000256" key="2">
    <source>
        <dbReference type="ARBA" id="ARBA00022679"/>
    </source>
</evidence>
<feature type="domain" description="Formylmethanofuran: tetrahydromethanopterin formyltransferase Ftr C-terminal" evidence="5">
    <location>
        <begin position="146"/>
        <end position="294"/>
    </location>
</feature>
<keyword evidence="3" id="KW-0484">Methanogenesis</keyword>
<dbReference type="EMBL" id="CP001719">
    <property type="protein sequence ID" value="ADC47872.1"/>
    <property type="molecule type" value="Genomic_DNA"/>
</dbReference>
<comment type="similarity">
    <text evidence="1 3">Belongs to the FTR family.</text>
</comment>
<dbReference type="RefSeq" id="WP_012956820.1">
    <property type="nucleotide sequence ID" value="NC_013790.1"/>
</dbReference>
<comment type="subunit">
    <text evidence="3">Homotetramer.</text>
</comment>
<dbReference type="InterPro" id="IPR014053">
    <property type="entry name" value="ForMFR_H4MPT_ForTrfase"/>
</dbReference>
<reference evidence="6 7" key="1">
    <citation type="journal article" date="2010" name="PLoS ONE">
        <title>The genome sequence of the rumen methanogen Methanobrevibacter ruminantium reveals new possibilities for controlling ruminant methane emissions.</title>
        <authorList>
            <person name="Leahy S.C."/>
            <person name="Kelly W.J."/>
            <person name="Altermann E."/>
            <person name="Ronimus R.S."/>
            <person name="Yeoman C.J."/>
            <person name="Pacheco D.M."/>
            <person name="Li D."/>
            <person name="Kong Z."/>
            <person name="McTavish S."/>
            <person name="Sang C."/>
            <person name="Lambie S.C."/>
            <person name="Janssen P.H."/>
            <person name="Dey D."/>
            <person name="Attwood G.T."/>
        </authorList>
    </citation>
    <scope>NUCLEOTIDE SEQUENCE [LARGE SCALE GENOMIC DNA]</scope>
    <source>
        <strain evidence="7">ATCC 35063 / DSM 1093 / JCM 13430 / OCM 146 / M1</strain>
    </source>
</reference>
<comment type="pathway">
    <text evidence="3">One-carbon metabolism; methanogenesis from CO(2); 5,10-methenyl-5,6,7,8-tetrahydromethanopterin from CO(2): step 2/3.</text>
</comment>
<dbReference type="PATRIC" id="fig|634498.28.peg.2023"/>
<keyword evidence="3 6" id="KW-0012">Acyltransferase</keyword>
<accession>D3E0E8</accession>
<dbReference type="GO" id="GO:0030270">
    <property type="term" value="F:formylmethanofuran-tetrahydromethanopterin N-formyltransferase activity"/>
    <property type="evidence" value="ECO:0007669"/>
    <property type="project" value="UniProtKB-UniRule"/>
</dbReference>
<dbReference type="HOGENOM" id="CLU_081314_0_0_2"/>
<dbReference type="Pfam" id="PF01913">
    <property type="entry name" value="FTR"/>
    <property type="match status" value="1"/>
</dbReference>
<sequence length="295" mass="31148">MEINGVEIKETYAEGFGIKVTRILVTAATAKLAKIAATEATGYATSVIGCPAEAGIDCFVPSECTPDGRPGYAIMICHASKKALDHELMERIGMCVLTAPTAAAFNLLESEDELKTAFKLKYFGDGFEKDCCIDGRKVHSIPIMSGDFIVESTFGFKAGVAGGNFFILAKDQITGVKAAQMAVAAIRNIPGTITPFPGGMVASGSKVGSNKYSFLPASTNEKMCVTLKDQVDSDIREDAEGVFEIVIDGLDEESVKKAMKAGIVAACSVDGVLEISAGNFDGKLGAYILNLHDLF</sequence>
<keyword evidence="3" id="KW-0963">Cytoplasm</keyword>
<dbReference type="PIRSF" id="PIRSF006414">
    <property type="entry name" value="Ftr_formyl_trnsf"/>
    <property type="match status" value="1"/>
</dbReference>
<protein>
    <recommendedName>
        <fullName evidence="3">Formylmethanofuran--tetrahydromethanopterin formyltransferase</fullName>
        <shortName evidence="3">Ftr</shortName>
        <ecNumber evidence="3">2.3.1.101</ecNumber>
    </recommendedName>
    <alternativeName>
        <fullName evidence="3">H4MPT formyltransferase</fullName>
    </alternativeName>
</protein>
<dbReference type="GeneID" id="8771692"/>
<dbReference type="InterPro" id="IPR023447">
    <property type="entry name" value="ForMFR_H4MPT_ForTrfase_fd-like"/>
</dbReference>
<dbReference type="HAMAP" id="MF_00579">
    <property type="entry name" value="FTR"/>
    <property type="match status" value="1"/>
</dbReference>
<name>D3E0E8_METRM</name>
<keyword evidence="7" id="KW-1185">Reference proteome</keyword>
<dbReference type="OrthoDB" id="81373at2157"/>
<feature type="domain" description="Formylmethanofuran: tetrahydromethanopterin formyltransferase Ftr N-terminal" evidence="4">
    <location>
        <begin position="1"/>
        <end position="143"/>
    </location>
</feature>
<dbReference type="SUPFAM" id="SSF55112">
    <property type="entry name" value="Formylmethanofuran:tetrahydromethanopterin formyltransferase"/>
    <property type="match status" value="2"/>
</dbReference>
<dbReference type="InterPro" id="IPR022667">
    <property type="entry name" value="ForMFR_H4MPT_ForTrfase_N"/>
</dbReference>
<keyword evidence="2 3" id="KW-0808">Transferase</keyword>
<dbReference type="Gene3D" id="3.30.70.520">
    <property type="match status" value="2"/>
</dbReference>
<evidence type="ECO:0000256" key="3">
    <source>
        <dbReference type="HAMAP-Rule" id="MF_00579"/>
    </source>
</evidence>
<keyword evidence="3" id="KW-0554">One-carbon metabolism</keyword>
<dbReference type="AlphaFoldDB" id="D3E0E8"/>
<dbReference type="STRING" id="634498.mru_2022"/>
<dbReference type="EC" id="2.3.1.101" evidence="3"/>
<comment type="function">
    <text evidence="3">Catalyzes the reversible transfer of a formyl group from formylmethanofuran (formyl-MFR) to tetrahydromethanopterin (H(4)MPT) to produce 5-formyl tetrahydromethanopterin (5-formyl-H(4)MPT) and methanofuran (MFR).</text>
</comment>
<dbReference type="Pfam" id="PF02741">
    <property type="entry name" value="FTR_C"/>
    <property type="match status" value="1"/>
</dbReference>
<dbReference type="eggNOG" id="arCOG02695">
    <property type="taxonomic scope" value="Archaea"/>
</dbReference>
<dbReference type="GO" id="GO:0005737">
    <property type="term" value="C:cytoplasm"/>
    <property type="evidence" value="ECO:0007669"/>
    <property type="project" value="UniProtKB-SubCell"/>
</dbReference>
<organism evidence="6 7">
    <name type="scientific">Methanobrevibacter ruminantium (strain ATCC 35063 / DSM 1093 / JCM 13430 / OCM 146 / M1)</name>
    <name type="common">Methanobacterium ruminantium</name>
    <dbReference type="NCBI Taxonomy" id="634498"/>
    <lineage>
        <taxon>Archaea</taxon>
        <taxon>Methanobacteriati</taxon>
        <taxon>Methanobacteriota</taxon>
        <taxon>Methanomada group</taxon>
        <taxon>Methanobacteria</taxon>
        <taxon>Methanobacteriales</taxon>
        <taxon>Methanobacteriaceae</taxon>
        <taxon>Methanobrevibacter</taxon>
    </lineage>
</organism>
<dbReference type="UniPathway" id="UPA00640">
    <property type="reaction ID" value="UER00693"/>
</dbReference>
<evidence type="ECO:0000313" key="6">
    <source>
        <dbReference type="EMBL" id="ADC47872.1"/>
    </source>
</evidence>
<dbReference type="InterPro" id="IPR002770">
    <property type="entry name" value="ForMFR_H4MPT_ForTrfase_C"/>
</dbReference>
<evidence type="ECO:0000259" key="4">
    <source>
        <dbReference type="Pfam" id="PF01913"/>
    </source>
</evidence>
<dbReference type="GO" id="GO:0006730">
    <property type="term" value="P:one-carbon metabolic process"/>
    <property type="evidence" value="ECO:0007669"/>
    <property type="project" value="UniProtKB-UniRule"/>
</dbReference>
<evidence type="ECO:0000313" key="7">
    <source>
        <dbReference type="Proteomes" id="UP000008680"/>
    </source>
</evidence>
<dbReference type="KEGG" id="mru:mru_2022"/>